<feature type="compositionally biased region" description="Polar residues" evidence="1">
    <location>
        <begin position="227"/>
        <end position="240"/>
    </location>
</feature>
<sequence>MTSENRANQTLVGELFEESFTTIFDGNEENEQRLLDFNNMRRSGSDLKMDEESELLESSVPKSVGGSVDRTPYNPSSGKDGEAEANSKSEPVQNLRKRKAKGGETSVKFRQSPEPKVVVESADTQLESSQVTTEDQSSLFAEKDPDSTTEDQDQAQTPQKTYEPTGKVHRGTPEQAIATRPMSKLAKQLTAPLPLKSRQPTEHEAQQPPLQQNSPDPQVEQEALELPQNQEAQLSKSTKSAGHRAVDAVVLPPIVPIEKEEIGPLAGASSASESAERKDISSDVANKPGRCYIL</sequence>
<dbReference type="HOGENOM" id="CLU_947305_0_0_1"/>
<dbReference type="EMBL" id="CH476616">
    <property type="protein sequence ID" value="EEP78537.1"/>
    <property type="molecule type" value="Genomic_DNA"/>
</dbReference>
<organism evidence="2 3">
    <name type="scientific">Uncinocarpus reesii (strain UAMH 1704)</name>
    <dbReference type="NCBI Taxonomy" id="336963"/>
    <lineage>
        <taxon>Eukaryota</taxon>
        <taxon>Fungi</taxon>
        <taxon>Dikarya</taxon>
        <taxon>Ascomycota</taxon>
        <taxon>Pezizomycotina</taxon>
        <taxon>Eurotiomycetes</taxon>
        <taxon>Eurotiomycetidae</taxon>
        <taxon>Onygenales</taxon>
        <taxon>Onygenaceae</taxon>
        <taxon>Uncinocarpus</taxon>
    </lineage>
</organism>
<accession>C4JQN8</accession>
<name>C4JQN8_UNCRE</name>
<gene>
    <name evidence="2" type="ORF">UREG_03383</name>
</gene>
<reference evidence="3" key="1">
    <citation type="journal article" date="2009" name="Genome Res.">
        <title>Comparative genomic analyses of the human fungal pathogens Coccidioides and their relatives.</title>
        <authorList>
            <person name="Sharpton T.J."/>
            <person name="Stajich J.E."/>
            <person name="Rounsley S.D."/>
            <person name="Gardner M.J."/>
            <person name="Wortman J.R."/>
            <person name="Jordar V.S."/>
            <person name="Maiti R."/>
            <person name="Kodira C.D."/>
            <person name="Neafsey D.E."/>
            <person name="Zeng Q."/>
            <person name="Hung C.-Y."/>
            <person name="McMahan C."/>
            <person name="Muszewska A."/>
            <person name="Grynberg M."/>
            <person name="Mandel M.A."/>
            <person name="Kellner E.M."/>
            <person name="Barker B.M."/>
            <person name="Galgiani J.N."/>
            <person name="Orbach M.J."/>
            <person name="Kirkland T.N."/>
            <person name="Cole G.T."/>
            <person name="Henn M.R."/>
            <person name="Birren B.W."/>
            <person name="Taylor J.W."/>
        </authorList>
    </citation>
    <scope>NUCLEOTIDE SEQUENCE [LARGE SCALE GENOMIC DNA]</scope>
    <source>
        <strain evidence="3">UAMH 1704</strain>
    </source>
</reference>
<evidence type="ECO:0000313" key="3">
    <source>
        <dbReference type="Proteomes" id="UP000002058"/>
    </source>
</evidence>
<feature type="region of interest" description="Disordered" evidence="1">
    <location>
        <begin position="44"/>
        <end position="243"/>
    </location>
</feature>
<evidence type="ECO:0000256" key="1">
    <source>
        <dbReference type="SAM" id="MobiDB-lite"/>
    </source>
</evidence>
<feature type="region of interest" description="Disordered" evidence="1">
    <location>
        <begin position="258"/>
        <end position="294"/>
    </location>
</feature>
<dbReference type="Proteomes" id="UP000002058">
    <property type="component" value="Unassembled WGS sequence"/>
</dbReference>
<proteinExistence type="predicted"/>
<dbReference type="InParanoid" id="C4JQN8"/>
<dbReference type="AlphaFoldDB" id="C4JQN8"/>
<dbReference type="VEuPathDB" id="FungiDB:UREG_03383"/>
<keyword evidence="3" id="KW-1185">Reference proteome</keyword>
<dbReference type="GeneID" id="8440222"/>
<dbReference type="RefSeq" id="XP_002543866.1">
    <property type="nucleotide sequence ID" value="XM_002543820.1"/>
</dbReference>
<dbReference type="KEGG" id="ure:UREG_03383"/>
<evidence type="ECO:0000313" key="2">
    <source>
        <dbReference type="EMBL" id="EEP78537.1"/>
    </source>
</evidence>
<protein>
    <submittedName>
        <fullName evidence="2">Uncharacterized protein</fullName>
    </submittedName>
</protein>
<feature type="compositionally biased region" description="Polar residues" evidence="1">
    <location>
        <begin position="122"/>
        <end position="139"/>
    </location>
</feature>